<sequence length="50" mass="5730">MLSFFVSAKKEIDIFLKIQIECLLFSAYGLSQNVETIAAIRGDSDKIEWF</sequence>
<evidence type="ECO:0000313" key="1">
    <source>
        <dbReference type="EMBL" id="EMF82759.1"/>
    </source>
</evidence>
<protein>
    <submittedName>
        <fullName evidence="1">Uncharacterized protein</fullName>
    </submittedName>
</protein>
<comment type="caution">
    <text evidence="1">The sequence shown here is derived from an EMBL/GenBank/DDBJ whole genome shotgun (WGS) entry which is preliminary data.</text>
</comment>
<dbReference type="AlphaFoldDB" id="M3G9W2"/>
<name>M3G9W2_9LEPT</name>
<evidence type="ECO:0000313" key="2">
    <source>
        <dbReference type="Proteomes" id="UP000011770"/>
    </source>
</evidence>
<organism evidence="1 2">
    <name type="scientific">Leptospira weilii serovar Topaz str. LT2116</name>
    <dbReference type="NCBI Taxonomy" id="1088540"/>
    <lineage>
        <taxon>Bacteria</taxon>
        <taxon>Pseudomonadati</taxon>
        <taxon>Spirochaetota</taxon>
        <taxon>Spirochaetia</taxon>
        <taxon>Leptospirales</taxon>
        <taxon>Leptospiraceae</taxon>
        <taxon>Leptospira</taxon>
    </lineage>
</organism>
<dbReference type="EMBL" id="AHOR02000017">
    <property type="protein sequence ID" value="EMF82759.1"/>
    <property type="molecule type" value="Genomic_DNA"/>
</dbReference>
<dbReference type="Proteomes" id="UP000011770">
    <property type="component" value="Unassembled WGS sequence"/>
</dbReference>
<accession>M3G9W2</accession>
<proteinExistence type="predicted"/>
<gene>
    <name evidence="1" type="ORF">LEP1GSC188_2797</name>
</gene>
<reference evidence="1 2" key="1">
    <citation type="submission" date="2013-01" db="EMBL/GenBank/DDBJ databases">
        <authorList>
            <person name="Harkins D.M."/>
            <person name="Durkin A.S."/>
            <person name="Brinkac L.M."/>
            <person name="Haft D.H."/>
            <person name="Selengut J.D."/>
            <person name="Sanka R."/>
            <person name="DePew J."/>
            <person name="Purushe J."/>
            <person name="Tulsiani S.M."/>
            <person name="Graham G.C."/>
            <person name="Burns M.-A."/>
            <person name="Dohnt M.F."/>
            <person name="Smythe L.D."/>
            <person name="McKay D.B."/>
            <person name="Craig S.B."/>
            <person name="Vinetz J.M."/>
            <person name="Sutton G.G."/>
            <person name="Nierman W.C."/>
            <person name="Fouts D.E."/>
        </authorList>
    </citation>
    <scope>NUCLEOTIDE SEQUENCE [LARGE SCALE GENOMIC DNA]</scope>
    <source>
        <strain evidence="1 2">LT2116</strain>
    </source>
</reference>